<evidence type="ECO:0000313" key="1">
    <source>
        <dbReference type="EMBL" id="CAE8707358.1"/>
    </source>
</evidence>
<accession>A0A813KN50</accession>
<feature type="non-terminal residue" evidence="1">
    <location>
        <position position="1"/>
    </location>
</feature>
<proteinExistence type="predicted"/>
<evidence type="ECO:0000313" key="2">
    <source>
        <dbReference type="Proteomes" id="UP000626109"/>
    </source>
</evidence>
<dbReference type="Proteomes" id="UP000626109">
    <property type="component" value="Unassembled WGS sequence"/>
</dbReference>
<evidence type="ECO:0008006" key="3">
    <source>
        <dbReference type="Google" id="ProtNLM"/>
    </source>
</evidence>
<dbReference type="AlphaFoldDB" id="A0A813KN50"/>
<protein>
    <recommendedName>
        <fullName evidence="3">Cilia- and flagella-associated protein 43</fullName>
    </recommendedName>
</protein>
<name>A0A813KN50_POLGL</name>
<gene>
    <name evidence="1" type="ORF">PGLA2088_LOCUS34503</name>
</gene>
<sequence>GHVETVRGVVLFPSGSALGGFGMSAALSGEVLLWSLAGQNLDPVAKCHIPAPCRSLRLVLGVDAGLKPHIGNEARVLASAGKEVVELSIVAGEKKTHMQVLRSISVVPDSFVSGFDCFVDPYVWAQLPSGAYPKSLLAEERVVLAGGSVEGGYLWVSRGGRCSHMQHTLKGGKNHMKETISVELLDSKRMVAVNRRGLIFLAEWDKELAITVRWARAGHRMYVSTIRRREPLVLVSDGFDNSIQTIRITAPEDEDGQDE</sequence>
<dbReference type="EMBL" id="CAJNNW010031385">
    <property type="protein sequence ID" value="CAE8707358.1"/>
    <property type="molecule type" value="Genomic_DNA"/>
</dbReference>
<reference evidence="1" key="1">
    <citation type="submission" date="2021-02" db="EMBL/GenBank/DDBJ databases">
        <authorList>
            <person name="Dougan E. K."/>
            <person name="Rhodes N."/>
            <person name="Thang M."/>
            <person name="Chan C."/>
        </authorList>
    </citation>
    <scope>NUCLEOTIDE SEQUENCE</scope>
</reference>
<comment type="caution">
    <text evidence="1">The sequence shown here is derived from an EMBL/GenBank/DDBJ whole genome shotgun (WGS) entry which is preliminary data.</text>
</comment>
<organism evidence="1 2">
    <name type="scientific">Polarella glacialis</name>
    <name type="common">Dinoflagellate</name>
    <dbReference type="NCBI Taxonomy" id="89957"/>
    <lineage>
        <taxon>Eukaryota</taxon>
        <taxon>Sar</taxon>
        <taxon>Alveolata</taxon>
        <taxon>Dinophyceae</taxon>
        <taxon>Suessiales</taxon>
        <taxon>Suessiaceae</taxon>
        <taxon>Polarella</taxon>
    </lineage>
</organism>